<accession>A0A9P8W1L9</accession>
<dbReference type="Proteomes" id="UP000777438">
    <property type="component" value="Unassembled WGS sequence"/>
</dbReference>
<dbReference type="InterPro" id="IPR035396">
    <property type="entry name" value="Bac_rhamnosid6H"/>
</dbReference>
<evidence type="ECO:0000313" key="4">
    <source>
        <dbReference type="Proteomes" id="UP000777438"/>
    </source>
</evidence>
<protein>
    <submittedName>
        <fullName evidence="3">Six-hairpin glycosidase-like protein</fullName>
    </submittedName>
</protein>
<comment type="caution">
    <text evidence="3">The sequence shown here is derived from an EMBL/GenBank/DDBJ whole genome shotgun (WGS) entry which is preliminary data.</text>
</comment>
<feature type="domain" description="Alpha-L-rhamnosidase C-terminal" evidence="2">
    <location>
        <begin position="770"/>
        <end position="841"/>
    </location>
</feature>
<dbReference type="SUPFAM" id="SSF48208">
    <property type="entry name" value="Six-hairpin glycosidases"/>
    <property type="match status" value="1"/>
</dbReference>
<sequence length="871" mass="95356">MAKHLDFTIPGSLPRPLYQNHAFGRDEIPEHLLPTKIHSTSGSVTSADALLTRSLTETLVLTRTSALASTPSVIADFGFAVAGIPFIHVSAIDAPGGSVVVDFAVSEGYPGIKLDDGDGPYPFSAGADTSRKARFRINHIGYHDAKYIQGSQRWMKITLVSPGPCSVTIALAGFLPATSNVPVDRLPGQFECSDSSLNELWGYGARTIQLNCAPVRTIPPPWQVSEDMGILVDSQRCNSYGWGGSWTDYEAEFDAMVIEGGLAWTVRQGGGMPSILFQLVTNEKATVTEMWWGYYNKQQTTLVPVLLASAEISTLVGQNEWYRIKTRCVGEEPFVISINGTEVATFKQGNVKAEGMSLIAVSVTNSNYPYVPKGSVGIGAGADQVCRFRNMLVRSVPSQQVLYASGLNTPAVLSDFGVGWNQFPFIFDGAKRDRYPWAADIITGGKTLYYSTAGSEYVRGNIVASMLRCKASKKTPGLLPGGAPPGTDFNRSGDSMFTILSVNYSLYLILVIYDYWMFTGDNDLLRLCWERIEGCLEYCKQKLNEDNLIHVMGMDAGDYDYYNGLQQGVSTKRNALYVAVLRACSKMADSEAIRDPLTAAALQSFADAVAKAIVDKCYNPSNGYFNITDTRTTGFQQETHAWLLRLDIVPPELKKKILPHFASLCTASHNSAPLSFSPNTTNPSPPPVISPIMSAIHVDAAVHAGDEHSTVEKYLRRVWEPMMDKDSEHFTGTTWEFLTAQGKPYKGDFCSYAQLFSCGPTWLLSAHVLGVAPLKPGFEQYRVWPKLRLAGVSWARGTVPTPVGPIDVAWEEKREGWRLSIKAPRGLDGVVVVPDEVWDRKKEIIVGAADVNGTKELEVGRDGVLEVTVTF</sequence>
<dbReference type="Pfam" id="PF17390">
    <property type="entry name" value="Bac_rhamnosid_C"/>
    <property type="match status" value="1"/>
</dbReference>
<dbReference type="InterPro" id="IPR008928">
    <property type="entry name" value="6-hairpin_glycosidase_sf"/>
</dbReference>
<dbReference type="Gene3D" id="2.60.420.10">
    <property type="entry name" value="Maltose phosphorylase, domain 3"/>
    <property type="match status" value="1"/>
</dbReference>
<keyword evidence="3" id="KW-0378">Hydrolase</keyword>
<dbReference type="GO" id="GO:0016798">
    <property type="term" value="F:hydrolase activity, acting on glycosyl bonds"/>
    <property type="evidence" value="ECO:0007669"/>
    <property type="project" value="UniProtKB-KW"/>
</dbReference>
<keyword evidence="3" id="KW-0326">Glycosidase</keyword>
<dbReference type="InterPro" id="IPR012341">
    <property type="entry name" value="6hp_glycosidase-like_sf"/>
</dbReference>
<evidence type="ECO:0000313" key="3">
    <source>
        <dbReference type="EMBL" id="KAH6887448.1"/>
    </source>
</evidence>
<dbReference type="Pfam" id="PF17389">
    <property type="entry name" value="Bac_rhamnosid6H"/>
    <property type="match status" value="1"/>
</dbReference>
<reference evidence="3 4" key="1">
    <citation type="journal article" date="2021" name="Nat. Commun.">
        <title>Genetic determinants of endophytism in the Arabidopsis root mycobiome.</title>
        <authorList>
            <person name="Mesny F."/>
            <person name="Miyauchi S."/>
            <person name="Thiergart T."/>
            <person name="Pickel B."/>
            <person name="Atanasova L."/>
            <person name="Karlsson M."/>
            <person name="Huettel B."/>
            <person name="Barry K.W."/>
            <person name="Haridas S."/>
            <person name="Chen C."/>
            <person name="Bauer D."/>
            <person name="Andreopoulos W."/>
            <person name="Pangilinan J."/>
            <person name="LaButti K."/>
            <person name="Riley R."/>
            <person name="Lipzen A."/>
            <person name="Clum A."/>
            <person name="Drula E."/>
            <person name="Henrissat B."/>
            <person name="Kohler A."/>
            <person name="Grigoriev I.V."/>
            <person name="Martin F.M."/>
            <person name="Hacquard S."/>
        </authorList>
    </citation>
    <scope>NUCLEOTIDE SEQUENCE [LARGE SCALE GENOMIC DNA]</scope>
    <source>
        <strain evidence="3 4">MPI-CAGE-CH-0241</strain>
    </source>
</reference>
<evidence type="ECO:0000259" key="2">
    <source>
        <dbReference type="Pfam" id="PF17390"/>
    </source>
</evidence>
<dbReference type="PANTHER" id="PTHR34987">
    <property type="entry name" value="C, PUTATIVE (AFU_ORTHOLOGUE AFUA_3G02880)-RELATED"/>
    <property type="match status" value="1"/>
</dbReference>
<name>A0A9P8W1L9_9HYPO</name>
<dbReference type="PANTHER" id="PTHR34987:SF4">
    <property type="entry name" value="ALPHA-L-RHAMNOSIDASE C-TERMINAL DOMAIN-CONTAINING PROTEIN"/>
    <property type="match status" value="1"/>
</dbReference>
<proteinExistence type="predicted"/>
<dbReference type="EMBL" id="JAGPYM010000014">
    <property type="protein sequence ID" value="KAH6887448.1"/>
    <property type="molecule type" value="Genomic_DNA"/>
</dbReference>
<keyword evidence="4" id="KW-1185">Reference proteome</keyword>
<dbReference type="Gene3D" id="2.60.120.560">
    <property type="entry name" value="Exo-inulinase, domain 1"/>
    <property type="match status" value="1"/>
</dbReference>
<gene>
    <name evidence="3" type="ORF">B0T10DRAFT_607407</name>
</gene>
<dbReference type="OrthoDB" id="10036721at2759"/>
<feature type="domain" description="Alpha-L-rhamnosidase six-hairpin glycosidase" evidence="1">
    <location>
        <begin position="427"/>
        <end position="670"/>
    </location>
</feature>
<organism evidence="3 4">
    <name type="scientific">Thelonectria olida</name>
    <dbReference type="NCBI Taxonomy" id="1576542"/>
    <lineage>
        <taxon>Eukaryota</taxon>
        <taxon>Fungi</taxon>
        <taxon>Dikarya</taxon>
        <taxon>Ascomycota</taxon>
        <taxon>Pezizomycotina</taxon>
        <taxon>Sordariomycetes</taxon>
        <taxon>Hypocreomycetidae</taxon>
        <taxon>Hypocreales</taxon>
        <taxon>Nectriaceae</taxon>
        <taxon>Thelonectria</taxon>
    </lineage>
</organism>
<dbReference type="GO" id="GO:0005975">
    <property type="term" value="P:carbohydrate metabolic process"/>
    <property type="evidence" value="ECO:0007669"/>
    <property type="project" value="InterPro"/>
</dbReference>
<dbReference type="Gene3D" id="1.50.10.10">
    <property type="match status" value="1"/>
</dbReference>
<evidence type="ECO:0000259" key="1">
    <source>
        <dbReference type="Pfam" id="PF17389"/>
    </source>
</evidence>
<dbReference type="AlphaFoldDB" id="A0A9P8W1L9"/>
<dbReference type="InterPro" id="IPR035398">
    <property type="entry name" value="Bac_rhamnosid_C"/>
</dbReference>